<dbReference type="AlphaFoldDB" id="A0A2S7WNG7"/>
<organism evidence="2 3">
    <name type="scientific">Polaribacter porphyrae</name>
    <dbReference type="NCBI Taxonomy" id="1137780"/>
    <lineage>
        <taxon>Bacteria</taxon>
        <taxon>Pseudomonadati</taxon>
        <taxon>Bacteroidota</taxon>
        <taxon>Flavobacteriia</taxon>
        <taxon>Flavobacteriales</taxon>
        <taxon>Flavobacteriaceae</taxon>
    </lineage>
</organism>
<evidence type="ECO:0000313" key="2">
    <source>
        <dbReference type="EMBL" id="PQJ79158.1"/>
    </source>
</evidence>
<accession>A0A2S7WNG7</accession>
<keyword evidence="3" id="KW-1185">Reference proteome</keyword>
<protein>
    <submittedName>
        <fullName evidence="2">Uncharacterized protein</fullName>
    </submittedName>
</protein>
<reference evidence="2 3" key="1">
    <citation type="submission" date="2016-12" db="EMBL/GenBank/DDBJ databases">
        <title>Trade-off between light-utilization and light-protection in marine flavobacteria.</title>
        <authorList>
            <person name="Kumagai Y."/>
            <person name="Yoshizawa S."/>
            <person name="Kogure K."/>
            <person name="Iwasaki W."/>
        </authorList>
    </citation>
    <scope>NUCLEOTIDE SEQUENCE [LARGE SCALE GENOMIC DNA]</scope>
    <source>
        <strain evidence="2 3">NBRC 108759</strain>
    </source>
</reference>
<keyword evidence="1" id="KW-0472">Membrane</keyword>
<keyword evidence="1" id="KW-0812">Transmembrane</keyword>
<name>A0A2S7WNG7_9FLAO</name>
<comment type="caution">
    <text evidence="2">The sequence shown here is derived from an EMBL/GenBank/DDBJ whole genome shotgun (WGS) entry which is preliminary data.</text>
</comment>
<dbReference type="EMBL" id="MSCN01000001">
    <property type="protein sequence ID" value="PQJ79158.1"/>
    <property type="molecule type" value="Genomic_DNA"/>
</dbReference>
<sequence length="68" mass="8208">MKTRYLNLFWVILAVVIIINELRTGYAINFIEVFKKHFTTWIIVLLWFSVALKNFYSFTYKTVKANQK</sequence>
<keyword evidence="1" id="KW-1133">Transmembrane helix</keyword>
<evidence type="ECO:0000256" key="1">
    <source>
        <dbReference type="SAM" id="Phobius"/>
    </source>
</evidence>
<proteinExistence type="predicted"/>
<evidence type="ECO:0000313" key="3">
    <source>
        <dbReference type="Proteomes" id="UP000238882"/>
    </source>
</evidence>
<feature type="transmembrane region" description="Helical" evidence="1">
    <location>
        <begin position="37"/>
        <end position="56"/>
    </location>
</feature>
<gene>
    <name evidence="2" type="ORF">BTO18_08240</name>
</gene>
<dbReference type="Proteomes" id="UP000238882">
    <property type="component" value="Unassembled WGS sequence"/>
</dbReference>